<accession>Q23R63</accession>
<dbReference type="Proteomes" id="UP000009168">
    <property type="component" value="Unassembled WGS sequence"/>
</dbReference>
<reference evidence="3" key="1">
    <citation type="journal article" date="2006" name="PLoS Biol.">
        <title>Macronuclear genome sequence of the ciliate Tetrahymena thermophila, a model eukaryote.</title>
        <authorList>
            <person name="Eisen J.A."/>
            <person name="Coyne R.S."/>
            <person name="Wu M."/>
            <person name="Wu D."/>
            <person name="Thiagarajan M."/>
            <person name="Wortman J.R."/>
            <person name="Badger J.H."/>
            <person name="Ren Q."/>
            <person name="Amedeo P."/>
            <person name="Jones K.M."/>
            <person name="Tallon L.J."/>
            <person name="Delcher A.L."/>
            <person name="Salzberg S.L."/>
            <person name="Silva J.C."/>
            <person name="Haas B.J."/>
            <person name="Majoros W.H."/>
            <person name="Farzad M."/>
            <person name="Carlton J.M."/>
            <person name="Smith R.K. Jr."/>
            <person name="Garg J."/>
            <person name="Pearlman R.E."/>
            <person name="Karrer K.M."/>
            <person name="Sun L."/>
            <person name="Manning G."/>
            <person name="Elde N.C."/>
            <person name="Turkewitz A.P."/>
            <person name="Asai D.J."/>
            <person name="Wilkes D.E."/>
            <person name="Wang Y."/>
            <person name="Cai H."/>
            <person name="Collins K."/>
            <person name="Stewart B.A."/>
            <person name="Lee S.R."/>
            <person name="Wilamowska K."/>
            <person name="Weinberg Z."/>
            <person name="Ruzzo W.L."/>
            <person name="Wloga D."/>
            <person name="Gaertig J."/>
            <person name="Frankel J."/>
            <person name="Tsao C.-C."/>
            <person name="Gorovsky M.A."/>
            <person name="Keeling P.J."/>
            <person name="Waller R.F."/>
            <person name="Patron N.J."/>
            <person name="Cherry J.M."/>
            <person name="Stover N.A."/>
            <person name="Krieger C.J."/>
            <person name="del Toro C."/>
            <person name="Ryder H.F."/>
            <person name="Williamson S.C."/>
            <person name="Barbeau R.A."/>
            <person name="Hamilton E.P."/>
            <person name="Orias E."/>
        </authorList>
    </citation>
    <scope>NUCLEOTIDE SEQUENCE [LARGE SCALE GENOMIC DNA]</scope>
    <source>
        <strain evidence="3">SB210</strain>
    </source>
</reference>
<evidence type="ECO:0000256" key="1">
    <source>
        <dbReference type="SAM" id="Phobius"/>
    </source>
</evidence>
<dbReference type="AlphaFoldDB" id="Q23R63"/>
<evidence type="ECO:0000313" key="2">
    <source>
        <dbReference type="EMBL" id="EAR98978.1"/>
    </source>
</evidence>
<protein>
    <submittedName>
        <fullName evidence="2">Transmembrane protein, putative</fullName>
    </submittedName>
</protein>
<keyword evidence="1" id="KW-1133">Transmembrane helix</keyword>
<name>Q23R63_TETTS</name>
<evidence type="ECO:0000313" key="3">
    <source>
        <dbReference type="Proteomes" id="UP000009168"/>
    </source>
</evidence>
<keyword evidence="1" id="KW-0472">Membrane</keyword>
<dbReference type="RefSeq" id="XP_001019223.1">
    <property type="nucleotide sequence ID" value="XM_001019223.1"/>
</dbReference>
<keyword evidence="1 2" id="KW-0812">Transmembrane</keyword>
<dbReference type="InParanoid" id="Q23R63"/>
<organism evidence="2 3">
    <name type="scientific">Tetrahymena thermophila (strain SB210)</name>
    <dbReference type="NCBI Taxonomy" id="312017"/>
    <lineage>
        <taxon>Eukaryota</taxon>
        <taxon>Sar</taxon>
        <taxon>Alveolata</taxon>
        <taxon>Ciliophora</taxon>
        <taxon>Intramacronucleata</taxon>
        <taxon>Oligohymenophorea</taxon>
        <taxon>Hymenostomatida</taxon>
        <taxon>Tetrahymenina</taxon>
        <taxon>Tetrahymenidae</taxon>
        <taxon>Tetrahymena</taxon>
    </lineage>
</organism>
<proteinExistence type="predicted"/>
<dbReference type="EMBL" id="GG662645">
    <property type="protein sequence ID" value="EAR98978.1"/>
    <property type="molecule type" value="Genomic_DNA"/>
</dbReference>
<sequence>MNQKDFVNQKIKSTLKIKKLEIFESKSAVNIQICWEIKLASVTFILCSPVGIIAQDDLKIDKDMDSIFMPMINQNFVLTLIILNGEFTDLSLLIIIW</sequence>
<keyword evidence="3" id="KW-1185">Reference proteome</keyword>
<dbReference type="HOGENOM" id="CLU_2351335_0_0_1"/>
<dbReference type="KEGG" id="tet:TTHERM_00849210"/>
<dbReference type="GeneID" id="7834864"/>
<gene>
    <name evidence="2" type="ORF">TTHERM_00849210</name>
</gene>
<feature type="transmembrane region" description="Helical" evidence="1">
    <location>
        <begin position="76"/>
        <end position="96"/>
    </location>
</feature>